<reference evidence="8 9" key="1">
    <citation type="journal article" date="2015" name="Genome Announc.">
        <title>Complete genome sequence of Martelella endophytica YC6887, which has antifungal activity associated with a halophyte.</title>
        <authorList>
            <person name="Khan A."/>
            <person name="Khan H."/>
            <person name="Chung E.J."/>
            <person name="Hossain M.T."/>
            <person name="Chung Y.R."/>
        </authorList>
    </citation>
    <scope>NUCLEOTIDE SEQUENCE [LARGE SCALE GENOMIC DNA]</scope>
    <source>
        <strain evidence="8">YC6887</strain>
    </source>
</reference>
<organism evidence="8 9">
    <name type="scientific">Martelella endophytica</name>
    <dbReference type="NCBI Taxonomy" id="1486262"/>
    <lineage>
        <taxon>Bacteria</taxon>
        <taxon>Pseudomonadati</taxon>
        <taxon>Pseudomonadota</taxon>
        <taxon>Alphaproteobacteria</taxon>
        <taxon>Hyphomicrobiales</taxon>
        <taxon>Aurantimonadaceae</taxon>
        <taxon>Martelella</taxon>
    </lineage>
</organism>
<dbReference type="Gene3D" id="3.40.640.10">
    <property type="entry name" value="Type I PLP-dependent aspartate aminotransferase-like (Major domain)"/>
    <property type="match status" value="1"/>
</dbReference>
<dbReference type="OrthoDB" id="9790858at2"/>
<comment type="cofactor">
    <cofactor evidence="1 7">
        <name>pyridoxal 5'-phosphate</name>
        <dbReference type="ChEBI" id="CHEBI:597326"/>
    </cofactor>
</comment>
<evidence type="ECO:0000256" key="7">
    <source>
        <dbReference type="RuleBase" id="RU362118"/>
    </source>
</evidence>
<dbReference type="InterPro" id="IPR015421">
    <property type="entry name" value="PyrdxlP-dep_Trfase_major"/>
</dbReference>
<dbReference type="PATRIC" id="fig|1486262.3.peg.888"/>
<accession>A0A0D5LLM2</accession>
<dbReference type="InterPro" id="IPR006233">
    <property type="entry name" value="Cys_b_lyase_bac"/>
</dbReference>
<evidence type="ECO:0000256" key="6">
    <source>
        <dbReference type="PIRSR" id="PIRSR001434-2"/>
    </source>
</evidence>
<dbReference type="Gene3D" id="3.90.1150.10">
    <property type="entry name" value="Aspartate Aminotransferase, domain 1"/>
    <property type="match status" value="1"/>
</dbReference>
<feature type="modified residue" description="N6-(pyridoxal phosphate)lysine" evidence="6">
    <location>
        <position position="204"/>
    </location>
</feature>
<dbReference type="Pfam" id="PF01053">
    <property type="entry name" value="Cys_Met_Meta_PP"/>
    <property type="match status" value="1"/>
</dbReference>
<dbReference type="GO" id="GO:0047804">
    <property type="term" value="F:cysteine-S-conjugate beta-lyase activity"/>
    <property type="evidence" value="ECO:0007669"/>
    <property type="project" value="InterPro"/>
</dbReference>
<gene>
    <name evidence="8" type="ORF">TM49_04345</name>
</gene>
<keyword evidence="3 6" id="KW-0663">Pyridoxal phosphate</keyword>
<evidence type="ECO:0000256" key="4">
    <source>
        <dbReference type="ARBA" id="ARBA00023239"/>
    </source>
</evidence>
<dbReference type="Proteomes" id="UP000032611">
    <property type="component" value="Chromosome"/>
</dbReference>
<dbReference type="HOGENOM" id="CLU_018986_5_1_5"/>
<evidence type="ECO:0000256" key="3">
    <source>
        <dbReference type="ARBA" id="ARBA00022898"/>
    </source>
</evidence>
<dbReference type="GO" id="GO:0030170">
    <property type="term" value="F:pyridoxal phosphate binding"/>
    <property type="evidence" value="ECO:0007669"/>
    <property type="project" value="InterPro"/>
</dbReference>
<dbReference type="PANTHER" id="PTHR43500:SF1">
    <property type="entry name" value="CYSTATHIONINE BETA-LYASE-RELATED"/>
    <property type="match status" value="1"/>
</dbReference>
<dbReference type="RefSeq" id="WP_045679687.1">
    <property type="nucleotide sequence ID" value="NZ_CP010803.1"/>
</dbReference>
<dbReference type="STRING" id="1486262.TM49_04345"/>
<dbReference type="KEGG" id="mey:TM49_04345"/>
<dbReference type="InterPro" id="IPR000277">
    <property type="entry name" value="Cys/Met-Metab_PyrdxlP-dep_enz"/>
</dbReference>
<protein>
    <submittedName>
        <fullName evidence="8">Cystathionine beta-lyase</fullName>
    </submittedName>
</protein>
<comment type="catalytic activity">
    <reaction evidence="5">
        <text>L,L-cystathionine + H2O = L-homocysteine + pyruvate + NH4(+)</text>
        <dbReference type="Rhea" id="RHEA:13965"/>
        <dbReference type="ChEBI" id="CHEBI:15361"/>
        <dbReference type="ChEBI" id="CHEBI:15377"/>
        <dbReference type="ChEBI" id="CHEBI:28938"/>
        <dbReference type="ChEBI" id="CHEBI:58161"/>
        <dbReference type="ChEBI" id="CHEBI:58199"/>
    </reaction>
</comment>
<dbReference type="GO" id="GO:0019346">
    <property type="term" value="P:transsulfuration"/>
    <property type="evidence" value="ECO:0007669"/>
    <property type="project" value="InterPro"/>
</dbReference>
<evidence type="ECO:0000256" key="5">
    <source>
        <dbReference type="ARBA" id="ARBA00047517"/>
    </source>
</evidence>
<sequence length="386" mass="41467">MRDATKSVHHPKIGEEGYAALGVPTHRASTIVFPDAEAYATRSQRDLDGYSYGLHGTPTQRVLEAQLTALENGLKTVILPSGQAAIAVVMLSCLKPGDHVLVADNAYPPVIGLCRNFLEPRGIAWSVFEPGIGAGIEDVVRDNTRLIWMESPGSTTMEIEDVPAVTAIAKRRGILTGIDNTWATPLLFKPLDHGVDFSMQALTKYPGGHSDLLMGSVSVNDLDLRKALRDTMRMLGFGVSPDAVQLVLRGMETMAVRLAHVGRVAGEIAVELESRDVGPVLFPALASSPGHAIWKRDFAGASGLFSVVLPAAHEARLDAALNGLRYFAIGASWGGTRSLIAPMSVKTSRQMPHPHKDRIILRVNIGVEDPSDLREDLDGFFTALGG</sequence>
<dbReference type="InterPro" id="IPR015424">
    <property type="entry name" value="PyrdxlP-dep_Trfase"/>
</dbReference>
<dbReference type="EMBL" id="CP010803">
    <property type="protein sequence ID" value="AJY45094.1"/>
    <property type="molecule type" value="Genomic_DNA"/>
</dbReference>
<keyword evidence="4 8" id="KW-0456">Lyase</keyword>
<dbReference type="InterPro" id="IPR015422">
    <property type="entry name" value="PyrdxlP-dep_Trfase_small"/>
</dbReference>
<dbReference type="SUPFAM" id="SSF53383">
    <property type="entry name" value="PLP-dependent transferases"/>
    <property type="match status" value="1"/>
</dbReference>
<dbReference type="AlphaFoldDB" id="A0A0D5LLM2"/>
<evidence type="ECO:0000256" key="1">
    <source>
        <dbReference type="ARBA" id="ARBA00001933"/>
    </source>
</evidence>
<name>A0A0D5LLM2_MAREN</name>
<evidence type="ECO:0000313" key="9">
    <source>
        <dbReference type="Proteomes" id="UP000032611"/>
    </source>
</evidence>
<evidence type="ECO:0000313" key="8">
    <source>
        <dbReference type="EMBL" id="AJY45094.1"/>
    </source>
</evidence>
<dbReference type="PANTHER" id="PTHR43500">
    <property type="entry name" value="CYSTATHIONINE BETA-LYASE-RELATED"/>
    <property type="match status" value="1"/>
</dbReference>
<evidence type="ECO:0000256" key="2">
    <source>
        <dbReference type="ARBA" id="ARBA00009077"/>
    </source>
</evidence>
<proteinExistence type="inferred from homology"/>
<dbReference type="GO" id="GO:0019450">
    <property type="term" value="P:L-cysteine catabolic process to pyruvate"/>
    <property type="evidence" value="ECO:0007669"/>
    <property type="project" value="TreeGrafter"/>
</dbReference>
<comment type="similarity">
    <text evidence="2 7">Belongs to the trans-sulfuration enzymes family.</text>
</comment>
<dbReference type="FunFam" id="3.40.640.10:FF:000046">
    <property type="entry name" value="Cystathionine gamma-lyase"/>
    <property type="match status" value="1"/>
</dbReference>
<dbReference type="PIRSF" id="PIRSF001434">
    <property type="entry name" value="CGS"/>
    <property type="match status" value="1"/>
</dbReference>
<keyword evidence="9" id="KW-1185">Reference proteome</keyword>